<evidence type="ECO:0000313" key="4">
    <source>
        <dbReference type="EMBL" id="MBD2250181.1"/>
    </source>
</evidence>
<dbReference type="Proteomes" id="UP000621307">
    <property type="component" value="Unassembled WGS sequence"/>
</dbReference>
<reference evidence="4 5" key="1">
    <citation type="journal article" date="2020" name="ISME J.">
        <title>Comparative genomics reveals insights into cyanobacterial evolution and habitat adaptation.</title>
        <authorList>
            <person name="Chen M.Y."/>
            <person name="Teng W.K."/>
            <person name="Zhao L."/>
            <person name="Hu C.X."/>
            <person name="Zhou Y.K."/>
            <person name="Han B.P."/>
            <person name="Song L.R."/>
            <person name="Shu W.S."/>
        </authorList>
    </citation>
    <scope>NUCLEOTIDE SEQUENCE [LARGE SCALE GENOMIC DNA]</scope>
    <source>
        <strain evidence="4 5">FACHB-3921</strain>
    </source>
</reference>
<dbReference type="Pfam" id="PF01458">
    <property type="entry name" value="SUFBD_core"/>
    <property type="match status" value="1"/>
</dbReference>
<dbReference type="InterPro" id="IPR045595">
    <property type="entry name" value="SufBD_N"/>
</dbReference>
<dbReference type="SUPFAM" id="SSF101960">
    <property type="entry name" value="Stabilizer of iron transporter SufD"/>
    <property type="match status" value="1"/>
</dbReference>
<protein>
    <submittedName>
        <fullName evidence="4">Fe-S cluster assembly protein SufD</fullName>
    </submittedName>
</protein>
<comment type="similarity">
    <text evidence="1">Belongs to the iron-sulfur cluster assembly SufBD family.</text>
</comment>
<comment type="caution">
    <text evidence="4">The sequence shown here is derived from an EMBL/GenBank/DDBJ whole genome shotgun (WGS) entry which is preliminary data.</text>
</comment>
<dbReference type="NCBIfam" id="TIGR01981">
    <property type="entry name" value="sufD"/>
    <property type="match status" value="1"/>
</dbReference>
<dbReference type="EMBL" id="JACJQL010000002">
    <property type="protein sequence ID" value="MBD2250181.1"/>
    <property type="molecule type" value="Genomic_DNA"/>
</dbReference>
<dbReference type="InterPro" id="IPR055346">
    <property type="entry name" value="Fe-S_cluster_assembly_SufBD"/>
</dbReference>
<dbReference type="PANTHER" id="PTHR43575">
    <property type="entry name" value="PROTEIN ABCI7, CHLOROPLASTIC"/>
    <property type="match status" value="1"/>
</dbReference>
<evidence type="ECO:0000313" key="5">
    <source>
        <dbReference type="Proteomes" id="UP000621307"/>
    </source>
</evidence>
<dbReference type="InterPro" id="IPR011542">
    <property type="entry name" value="SUF_FeS_clus_asmbl_SufD"/>
</dbReference>
<gene>
    <name evidence="4" type="primary">sufD</name>
    <name evidence="4" type="ORF">H6G14_02515</name>
</gene>
<evidence type="ECO:0000256" key="1">
    <source>
        <dbReference type="ARBA" id="ARBA00043967"/>
    </source>
</evidence>
<evidence type="ECO:0000259" key="3">
    <source>
        <dbReference type="Pfam" id="PF19295"/>
    </source>
</evidence>
<dbReference type="PANTHER" id="PTHR43575:SF1">
    <property type="entry name" value="PROTEIN ABCI7, CHLOROPLASTIC"/>
    <property type="match status" value="1"/>
</dbReference>
<evidence type="ECO:0000259" key="2">
    <source>
        <dbReference type="Pfam" id="PF01458"/>
    </source>
</evidence>
<dbReference type="RefSeq" id="WP_190565583.1">
    <property type="nucleotide sequence ID" value="NZ_JACJQL010000002.1"/>
</dbReference>
<dbReference type="Pfam" id="PF19295">
    <property type="entry name" value="SufBD_N"/>
    <property type="match status" value="1"/>
</dbReference>
<name>A0ABR8BBE2_9NOSO</name>
<organism evidence="4 5">
    <name type="scientific">Nostoc parmelioides FACHB-3921</name>
    <dbReference type="NCBI Taxonomy" id="2692909"/>
    <lineage>
        <taxon>Bacteria</taxon>
        <taxon>Bacillati</taxon>
        <taxon>Cyanobacteriota</taxon>
        <taxon>Cyanophyceae</taxon>
        <taxon>Nostocales</taxon>
        <taxon>Nostocaceae</taxon>
        <taxon>Nostoc</taxon>
    </lineage>
</organism>
<dbReference type="InterPro" id="IPR037284">
    <property type="entry name" value="SUF_FeS_clus_asmbl_SufBD_sf"/>
</dbReference>
<feature type="domain" description="SUF system FeS cluster assembly SufBD core" evidence="2">
    <location>
        <begin position="193"/>
        <end position="423"/>
    </location>
</feature>
<keyword evidence="5" id="KW-1185">Reference proteome</keyword>
<feature type="domain" description="SUF system FeS cluster assembly SufBD N-terminal" evidence="3">
    <location>
        <begin position="44"/>
        <end position="183"/>
    </location>
</feature>
<dbReference type="InterPro" id="IPR000825">
    <property type="entry name" value="SUF_FeS_clus_asmbl_SufBD_core"/>
</dbReference>
<accession>A0ABR8BBE2</accession>
<proteinExistence type="inferred from homology"/>
<sequence>MTMQVSPSAIANSDAVSLTSTLLDRDSYLVGLLNQVTLPATEGWLQELRDRATNLVRHSTIPTTREEEWRFTDLSALRRVEFQQGEVKPADISALSLSEAANNRLVFVNGIYAPDLSAVADLPPSIVVDNLSALPITEQERVQKYLAQSEGALEVFTALNTAGISDVAVVLVAKNVIVETPIHLLFISVAGETATISQPRCLVVAESGSQVSVVEEFVTPNVEEGVYLTNAVTEITIADNAEVVHTRVENESKQAFHIGKTAVTQARHSRYTNYSITLGGKISRHNLEILQTGEQTETTLNGLTMVASNQLADTHSAIALNHPYGTSKQLHKCIVGDRAHAVFNGKVFVPKPAQLTDAAQLNRNLLLSSKARVDTKPQLEITADNVKCAHGATVSQLEDDEIFYLQSRGIDANDARKLLVNAFAAEIINQIPVPSLRDKLLTTVTSFKSLTND</sequence>